<evidence type="ECO:0000313" key="2">
    <source>
        <dbReference type="EMBL" id="PZA18885.1"/>
    </source>
</evidence>
<comment type="caution">
    <text evidence="2">The sequence shown here is derived from an EMBL/GenBank/DDBJ whole genome shotgun (WGS) entry which is preliminary data.</text>
</comment>
<dbReference type="EMBL" id="QKNV01000551">
    <property type="protein sequence ID" value="PZA18885.1"/>
    <property type="molecule type" value="Genomic_DNA"/>
</dbReference>
<organism evidence="2 3">
    <name type="scientific">Modestobacter versicolor</name>
    <dbReference type="NCBI Taxonomy" id="429133"/>
    <lineage>
        <taxon>Bacteria</taxon>
        <taxon>Bacillati</taxon>
        <taxon>Actinomycetota</taxon>
        <taxon>Actinomycetes</taxon>
        <taxon>Geodermatophilales</taxon>
        <taxon>Geodermatophilaceae</taxon>
        <taxon>Modestobacter</taxon>
    </lineage>
</organism>
<accession>A0A323V299</accession>
<dbReference type="Proteomes" id="UP000247602">
    <property type="component" value="Unassembled WGS sequence"/>
</dbReference>
<feature type="region of interest" description="Disordered" evidence="1">
    <location>
        <begin position="1"/>
        <end position="20"/>
    </location>
</feature>
<gene>
    <name evidence="2" type="ORF">DMO24_23705</name>
</gene>
<feature type="non-terminal residue" evidence="2">
    <location>
        <position position="50"/>
    </location>
</feature>
<dbReference type="AlphaFoldDB" id="A0A323V299"/>
<proteinExistence type="predicted"/>
<protein>
    <submittedName>
        <fullName evidence="2">Alpha/beta hydrolase</fullName>
    </submittedName>
</protein>
<name>A0A323V299_9ACTN</name>
<dbReference type="GO" id="GO:0016787">
    <property type="term" value="F:hydrolase activity"/>
    <property type="evidence" value="ECO:0007669"/>
    <property type="project" value="UniProtKB-KW"/>
</dbReference>
<keyword evidence="2" id="KW-0378">Hydrolase</keyword>
<evidence type="ECO:0000313" key="3">
    <source>
        <dbReference type="Proteomes" id="UP000247602"/>
    </source>
</evidence>
<reference evidence="2 3" key="1">
    <citation type="submission" date="2018-06" db="EMBL/GenBank/DDBJ databases">
        <title>Draft genome sequence of Modestobacter versicolor CP153-2.</title>
        <authorList>
            <person name="Gundlapally S.R."/>
        </authorList>
    </citation>
    <scope>NUCLEOTIDE SEQUENCE [LARGE SCALE GENOMIC DNA]</scope>
    <source>
        <strain evidence="2 3">CP153-2</strain>
    </source>
</reference>
<evidence type="ECO:0000256" key="1">
    <source>
        <dbReference type="SAM" id="MobiDB-lite"/>
    </source>
</evidence>
<sequence length="50" mass="4914">MTDLSASPARLEWPAGATSHVTDLDGPVRHLDLGGPAGAPVVAVHGLGGS</sequence>
<keyword evidence="3" id="KW-1185">Reference proteome</keyword>